<comment type="similarity">
    <text evidence="2">Belongs to the cytochrome c-552 family.</text>
</comment>
<accession>A0A1S2MFG0</accession>
<evidence type="ECO:0000256" key="1">
    <source>
        <dbReference type="ARBA" id="ARBA00004196"/>
    </source>
</evidence>
<keyword evidence="9" id="KW-0408">Iron</keyword>
<dbReference type="PROSITE" id="PS51257">
    <property type="entry name" value="PROKAR_LIPOPROTEIN"/>
    <property type="match status" value="1"/>
</dbReference>
<comment type="caution">
    <text evidence="13">The sequence shown here is derived from an EMBL/GenBank/DDBJ whole genome shotgun (WGS) entry which is preliminary data.</text>
</comment>
<keyword evidence="7" id="KW-0106">Calcium</keyword>
<keyword evidence="4" id="KW-0349">Heme</keyword>
<dbReference type="Gene3D" id="1.20.140.10">
    <property type="entry name" value="Butyryl-CoA Dehydrogenase, subunit A, domain 3"/>
    <property type="match status" value="1"/>
</dbReference>
<dbReference type="GO" id="GO:0046872">
    <property type="term" value="F:metal ion binding"/>
    <property type="evidence" value="ECO:0007669"/>
    <property type="project" value="UniProtKB-KW"/>
</dbReference>
<dbReference type="PIRSF" id="PIRSF000243">
    <property type="entry name" value="Cyt_c552"/>
    <property type="match status" value="1"/>
</dbReference>
<reference evidence="13" key="1">
    <citation type="submission" date="2016-10" db="EMBL/GenBank/DDBJ databases">
        <title>Draft genome sequences of four alkaliphilic bacteria belonging to the Anaerobacillus genus.</title>
        <authorList>
            <person name="Bassil N.M."/>
            <person name="Lloyd J.R."/>
        </authorList>
    </citation>
    <scope>NUCLEOTIDE SEQUENCE [LARGE SCALE GENOMIC DNA]</scope>
    <source>
        <strain evidence="13">NB2006</strain>
    </source>
</reference>
<feature type="chain" id="PRO_5010251538" description="nitrite reductase (cytochrome; ammonia-forming)" evidence="12">
    <location>
        <begin position="31"/>
        <end position="482"/>
    </location>
</feature>
<keyword evidence="11" id="KW-0175">Coiled coil</keyword>
<name>A0A1S2MFG0_9BACI</name>
<dbReference type="GO" id="GO:0030288">
    <property type="term" value="C:outer membrane-bounded periplasmic space"/>
    <property type="evidence" value="ECO:0007669"/>
    <property type="project" value="TreeGrafter"/>
</dbReference>
<dbReference type="InterPro" id="IPR003321">
    <property type="entry name" value="Cyt_c552"/>
</dbReference>
<feature type="signal peptide" evidence="12">
    <location>
        <begin position="1"/>
        <end position="30"/>
    </location>
</feature>
<evidence type="ECO:0000256" key="3">
    <source>
        <dbReference type="ARBA" id="ARBA00011887"/>
    </source>
</evidence>
<evidence type="ECO:0000256" key="9">
    <source>
        <dbReference type="ARBA" id="ARBA00023004"/>
    </source>
</evidence>
<dbReference type="AlphaFoldDB" id="A0A1S2MFG0"/>
<evidence type="ECO:0000256" key="4">
    <source>
        <dbReference type="ARBA" id="ARBA00022617"/>
    </source>
</evidence>
<protein>
    <recommendedName>
        <fullName evidence="3">nitrite reductase (cytochrome; ammonia-forming)</fullName>
        <ecNumber evidence="3">1.7.2.2</ecNumber>
    </recommendedName>
</protein>
<dbReference type="SUPFAM" id="SSF48695">
    <property type="entry name" value="Multiheme cytochromes"/>
    <property type="match status" value="1"/>
</dbReference>
<comment type="catalytic activity">
    <reaction evidence="10">
        <text>6 Fe(III)-[cytochrome c] + NH4(+) + 2 H2O = 6 Fe(II)-[cytochrome c] + nitrite + 8 H(+)</text>
        <dbReference type="Rhea" id="RHEA:13089"/>
        <dbReference type="Rhea" id="RHEA-COMP:10350"/>
        <dbReference type="Rhea" id="RHEA-COMP:14399"/>
        <dbReference type="ChEBI" id="CHEBI:15377"/>
        <dbReference type="ChEBI" id="CHEBI:15378"/>
        <dbReference type="ChEBI" id="CHEBI:16301"/>
        <dbReference type="ChEBI" id="CHEBI:28938"/>
        <dbReference type="ChEBI" id="CHEBI:29033"/>
        <dbReference type="ChEBI" id="CHEBI:29034"/>
        <dbReference type="EC" id="1.7.2.2"/>
    </reaction>
</comment>
<dbReference type="Gene3D" id="1.10.1130.10">
    <property type="entry name" value="Flavocytochrome C3, Chain A"/>
    <property type="match status" value="1"/>
</dbReference>
<dbReference type="InterPro" id="IPR036280">
    <property type="entry name" value="Multihaem_cyt_sf"/>
</dbReference>
<gene>
    <name evidence="13" type="ORF">AWH56_00510</name>
</gene>
<evidence type="ECO:0000256" key="10">
    <source>
        <dbReference type="ARBA" id="ARBA00049131"/>
    </source>
</evidence>
<dbReference type="PANTHER" id="PTHR30633:SF0">
    <property type="entry name" value="CYTOCHROME C-552"/>
    <property type="match status" value="1"/>
</dbReference>
<proteinExistence type="inferred from homology"/>
<dbReference type="PANTHER" id="PTHR30633">
    <property type="entry name" value="CYTOCHROME C-552 RESPIRATORY NITRITE REDUCTASE"/>
    <property type="match status" value="1"/>
</dbReference>
<sequence length="482" mass="54660">MGSLNKKSILLAMFSIFLTLALVACNSSNAEESQPMDTGLDPDEYFNTAFKEKFPLHYESYLKNMVNEKEVISKSDPTIEPYQPALWSGYGFSLEYNLTRGHTYALEDQIKVKRINDNSIGSCITCKATVVPLLLSEEEFGDEFWGANFRGEILPRVKELAEGGESEELGELGHISIGCSDCHDPVTMDLRVTRPSFTKAMERSGVDLTKATQNDMRSYVCGQCHVEYYFEPEKKEVTFPWDKGLRVEDMYEYYETIAIDQGFDADWTHQISGTPSLKSQHPEFELSSYGTHGNAGVSCSDCHMPYQRVDGKKKISSHRWGSPLKTVEESCRSCHADKSATYLKDRVEDIQDRHVEALLEAQELNTISHYYVNRMITAGVPEAKIKEAQQHVRKAQWFWDIIAAENSKGFHNPNASIDSFRTSSIESQAAIVIATEELVKLGEDIDVLKQQIETTMQNIVNEADHFEKHKHAINEWFPAQNK</sequence>
<evidence type="ECO:0000256" key="8">
    <source>
        <dbReference type="ARBA" id="ARBA00023002"/>
    </source>
</evidence>
<dbReference type="GO" id="GO:0042279">
    <property type="term" value="F:nitrite reductase (cytochrome, ammonia-forming) activity"/>
    <property type="evidence" value="ECO:0007669"/>
    <property type="project" value="UniProtKB-EC"/>
</dbReference>
<keyword evidence="5" id="KW-0479">Metal-binding</keyword>
<evidence type="ECO:0000256" key="5">
    <source>
        <dbReference type="ARBA" id="ARBA00022723"/>
    </source>
</evidence>
<comment type="subcellular location">
    <subcellularLocation>
        <location evidence="1">Cell envelope</location>
    </subcellularLocation>
</comment>
<dbReference type="GO" id="GO:0019645">
    <property type="term" value="P:anaerobic electron transport chain"/>
    <property type="evidence" value="ECO:0007669"/>
    <property type="project" value="TreeGrafter"/>
</dbReference>
<evidence type="ECO:0000256" key="12">
    <source>
        <dbReference type="SAM" id="SignalP"/>
    </source>
</evidence>
<dbReference type="GO" id="GO:0020037">
    <property type="term" value="F:heme binding"/>
    <property type="evidence" value="ECO:0007669"/>
    <property type="project" value="TreeGrafter"/>
</dbReference>
<dbReference type="EC" id="1.7.2.2" evidence="3"/>
<keyword evidence="8" id="KW-0560">Oxidoreductase</keyword>
<evidence type="ECO:0000256" key="2">
    <source>
        <dbReference type="ARBA" id="ARBA00009288"/>
    </source>
</evidence>
<feature type="coiled-coil region" evidence="11">
    <location>
        <begin position="431"/>
        <end position="458"/>
    </location>
</feature>
<evidence type="ECO:0000256" key="7">
    <source>
        <dbReference type="ARBA" id="ARBA00022837"/>
    </source>
</evidence>
<keyword evidence="6 12" id="KW-0732">Signal</keyword>
<dbReference type="RefSeq" id="WP_071315318.1">
    <property type="nucleotide sequence ID" value="NZ_CP063356.2"/>
</dbReference>
<organism evidence="13">
    <name type="scientific">Anaerobacillus isosaccharinicus</name>
    <dbReference type="NCBI Taxonomy" id="1532552"/>
    <lineage>
        <taxon>Bacteria</taxon>
        <taxon>Bacillati</taxon>
        <taxon>Bacillota</taxon>
        <taxon>Bacilli</taxon>
        <taxon>Bacillales</taxon>
        <taxon>Bacillaceae</taxon>
        <taxon>Anaerobacillus</taxon>
    </lineage>
</organism>
<dbReference type="CDD" id="cd00548">
    <property type="entry name" value="NrfA-like"/>
    <property type="match status" value="1"/>
</dbReference>
<evidence type="ECO:0000256" key="6">
    <source>
        <dbReference type="ARBA" id="ARBA00022729"/>
    </source>
</evidence>
<evidence type="ECO:0000313" key="13">
    <source>
        <dbReference type="EMBL" id="OIJ23409.1"/>
    </source>
</evidence>
<dbReference type="Pfam" id="PF02335">
    <property type="entry name" value="Cytochrom_C552"/>
    <property type="match status" value="1"/>
</dbReference>
<dbReference type="EMBL" id="LQXD01000001">
    <property type="protein sequence ID" value="OIJ23409.1"/>
    <property type="molecule type" value="Genomic_DNA"/>
</dbReference>
<evidence type="ECO:0000256" key="11">
    <source>
        <dbReference type="SAM" id="Coils"/>
    </source>
</evidence>